<name>A0A1J5S0I2_9ZZZZ</name>
<dbReference type="AlphaFoldDB" id="A0A1J5S0I2"/>
<protein>
    <submittedName>
        <fullName evidence="1">Uncharacterized protein</fullName>
    </submittedName>
</protein>
<accession>A0A1J5S0I2</accession>
<dbReference type="EMBL" id="MLJW01000199">
    <property type="protein sequence ID" value="OIQ93845.1"/>
    <property type="molecule type" value="Genomic_DNA"/>
</dbReference>
<proteinExistence type="predicted"/>
<sequence>MRWDKEGKPVLEALQMRAQSKIEQIRAQLLPDSSPGLTPDELRAALARKFEGLTPEQRVQFKIEAGIAFLELNRMMDDLKQHLGQLGREVSLTKRNGQAIGAYGQANRMSRAVDTDSW</sequence>
<evidence type="ECO:0000313" key="1">
    <source>
        <dbReference type="EMBL" id="OIQ93845.1"/>
    </source>
</evidence>
<comment type="caution">
    <text evidence="1">The sequence shown here is derived from an EMBL/GenBank/DDBJ whole genome shotgun (WGS) entry which is preliminary data.</text>
</comment>
<organism evidence="1">
    <name type="scientific">mine drainage metagenome</name>
    <dbReference type="NCBI Taxonomy" id="410659"/>
    <lineage>
        <taxon>unclassified sequences</taxon>
        <taxon>metagenomes</taxon>
        <taxon>ecological metagenomes</taxon>
    </lineage>
</organism>
<gene>
    <name evidence="1" type="ORF">GALL_242280</name>
</gene>
<reference evidence="1" key="1">
    <citation type="submission" date="2016-10" db="EMBL/GenBank/DDBJ databases">
        <title>Sequence of Gallionella enrichment culture.</title>
        <authorList>
            <person name="Poehlein A."/>
            <person name="Muehling M."/>
            <person name="Daniel R."/>
        </authorList>
    </citation>
    <scope>NUCLEOTIDE SEQUENCE</scope>
</reference>